<dbReference type="InterPro" id="IPR023385">
    <property type="entry name" value="YopX-like_C"/>
</dbReference>
<dbReference type="Gene3D" id="2.30.30.290">
    <property type="entry name" value="YopX-like domains"/>
    <property type="match status" value="1"/>
</dbReference>
<reference evidence="2 3" key="1">
    <citation type="submission" date="2014-12" db="EMBL/GenBank/DDBJ databases">
        <title>Draft genome sequences of 29 type strains of Enterococci.</title>
        <authorList>
            <person name="Zhong Z."/>
            <person name="Sun Z."/>
            <person name="Liu W."/>
            <person name="Zhang W."/>
            <person name="Zhang H."/>
        </authorList>
    </citation>
    <scope>NUCLEOTIDE SEQUENCE [LARGE SCALE GENOMIC DNA]</scope>
    <source>
        <strain evidence="2 3">DSM 17122</strain>
    </source>
</reference>
<organism evidence="2 3">
    <name type="scientific">Enterococcus hermanniensis</name>
    <dbReference type="NCBI Taxonomy" id="249189"/>
    <lineage>
        <taxon>Bacteria</taxon>
        <taxon>Bacillati</taxon>
        <taxon>Bacillota</taxon>
        <taxon>Bacilli</taxon>
        <taxon>Lactobacillales</taxon>
        <taxon>Enterococcaceae</taxon>
        <taxon>Enterococcus</taxon>
    </lineage>
</organism>
<dbReference type="InterPro" id="IPR019096">
    <property type="entry name" value="YopX_protein"/>
</dbReference>
<feature type="domain" description="YopX protein" evidence="1">
    <location>
        <begin position="34"/>
        <end position="89"/>
    </location>
</feature>
<dbReference type="SUPFAM" id="SSF159006">
    <property type="entry name" value="YopX-like"/>
    <property type="match status" value="1"/>
</dbReference>
<keyword evidence="3" id="KW-1185">Reference proteome</keyword>
<dbReference type="Pfam" id="PF09643">
    <property type="entry name" value="YopX"/>
    <property type="match status" value="1"/>
</dbReference>
<accession>A0A1L8T9N3</accession>
<dbReference type="Proteomes" id="UP000182077">
    <property type="component" value="Unassembled WGS sequence"/>
</dbReference>
<dbReference type="EMBL" id="JXKQ01000031">
    <property type="protein sequence ID" value="OJG40903.1"/>
    <property type="molecule type" value="Genomic_DNA"/>
</dbReference>
<evidence type="ECO:0000259" key="1">
    <source>
        <dbReference type="Pfam" id="PF09643"/>
    </source>
</evidence>
<dbReference type="STRING" id="249189.RV04_GL001529"/>
<proteinExistence type="predicted"/>
<gene>
    <name evidence="2" type="ORF">RV04_GL001529</name>
</gene>
<evidence type="ECO:0000313" key="3">
    <source>
        <dbReference type="Proteomes" id="UP000182077"/>
    </source>
</evidence>
<sequence length="215" mass="24733">MIPKFRAWYTPFGGSVKKFNKMEHGSAGRLLTHAEMSPDDYKLMQSTGLKDKNGVEIFEGIFVKQIIKGWVVVNDNWLDEGEIFLVKNDSKTVDYDNDDGRQLRILVSNALDKLGISDLHTEDDYESGISGKYIADNILMELFASDKRMKLDQIREYIVLDSMGLLEFQENWYGYSTWTIEGFNTETFALGGHDILEILENYKGKFVYLVIDKLQ</sequence>
<name>A0A1L8T9N3_9ENTE</name>
<protein>
    <recommendedName>
        <fullName evidence="1">YopX protein domain-containing protein</fullName>
    </recommendedName>
</protein>
<evidence type="ECO:0000313" key="2">
    <source>
        <dbReference type="EMBL" id="OJG40903.1"/>
    </source>
</evidence>
<comment type="caution">
    <text evidence="2">The sequence shown here is derived from an EMBL/GenBank/DDBJ whole genome shotgun (WGS) entry which is preliminary data.</text>
</comment>
<dbReference type="AlphaFoldDB" id="A0A1L8T9N3"/>